<keyword evidence="4" id="KW-0433">Leucine-rich repeat</keyword>
<feature type="region of interest" description="Disordered" evidence="8">
    <location>
        <begin position="549"/>
        <end position="575"/>
    </location>
</feature>
<dbReference type="PANTHER" id="PTHR10662">
    <property type="entry name" value="NUCLEAR RNA EXPORT FACTOR"/>
    <property type="match status" value="1"/>
</dbReference>
<evidence type="ECO:0000313" key="12">
    <source>
        <dbReference type="Proteomes" id="UP001175226"/>
    </source>
</evidence>
<dbReference type="AlphaFoldDB" id="A0AA39MGU6"/>
<dbReference type="Pfam" id="PF22602">
    <property type="entry name" value="NXF_NTF2"/>
    <property type="match status" value="1"/>
</dbReference>
<gene>
    <name evidence="11" type="ORF">EV421DRAFT_1840812</name>
</gene>
<dbReference type="GO" id="GO:0005634">
    <property type="term" value="C:nucleus"/>
    <property type="evidence" value="ECO:0007669"/>
    <property type="project" value="UniProtKB-SubCell"/>
</dbReference>
<evidence type="ECO:0000256" key="1">
    <source>
        <dbReference type="ARBA" id="ARBA00004123"/>
    </source>
</evidence>
<evidence type="ECO:0000256" key="4">
    <source>
        <dbReference type="ARBA" id="ARBA00022614"/>
    </source>
</evidence>
<evidence type="ECO:0008006" key="13">
    <source>
        <dbReference type="Google" id="ProtNLM"/>
    </source>
</evidence>
<keyword evidence="7" id="KW-0539">Nucleus</keyword>
<feature type="domain" description="NTF2" evidence="9">
    <location>
        <begin position="350"/>
        <end position="529"/>
    </location>
</feature>
<dbReference type="Gene3D" id="3.10.450.50">
    <property type="match status" value="1"/>
</dbReference>
<name>A0AA39MGU6_9AGAR</name>
<dbReference type="InterPro" id="IPR032710">
    <property type="entry name" value="NTF2-like_dom_sf"/>
</dbReference>
<sequence>MRVCADSALDHHHLFFGVPLFLKFCIIGGPINPTNNMFSSPTPAPGTLASNTLRKAGLIDRDATMRDVTDKPGGRKGSSKIRSHRTRAIETHLGPRTSSLATRMAPSSSSSLPVTPAALSIRGASLRRAGDRRRAGAVVPGLVASNRRNAIEPWKEFVTKRYNPELQLLNLSNMIEDEVVKKHNLTPPGHGGSAKEAGVIFKLAKQLQPPVMKLDLSHNRISGMHLSLLSHYLGGLEALSLQNNNIRTYKDLDIIVGRAGKEQMLRLQELMLSGNPLQVSEYEKSRAEFYKSEVTRRFPAITLLDQEPIVRIAFDIPQASSSSTPVPKPSATSFPFDMGPSMINGASPDLVNSFLFRYLDAFDKNRAALLDVYDPACTFSHCVNTVIPERARLQGLHNKLPNQKKLDWSKWLDVKEGGSRNLSRMRSWADKQDTRLNVGSEATIKALLSLPQTHHDIAGPGENFCVDGIIVPHGTDVALMVMIHGQFAEMPAEGLRSFDRTFILAPAAAGSRAKINGWDVVIVSDQWTIRAYSSPEAWKPGPMLVQAQKRMPRKAQDLSGPADSTPQQQPSQEQLLQQIDEPARSVVLQICQRTGMTVPFGYDCLSRNNWNLEAAIANFEAVKGTLGREAFV</sequence>
<dbReference type="Gene3D" id="1.10.8.10">
    <property type="entry name" value="DNA helicase RuvA subunit, C-terminal domain"/>
    <property type="match status" value="1"/>
</dbReference>
<dbReference type="InterPro" id="IPR032675">
    <property type="entry name" value="LRR_dom_sf"/>
</dbReference>
<evidence type="ECO:0000256" key="7">
    <source>
        <dbReference type="ARBA" id="ARBA00023242"/>
    </source>
</evidence>
<dbReference type="PROSITE" id="PS51281">
    <property type="entry name" value="TAP_C"/>
    <property type="match status" value="1"/>
</dbReference>
<dbReference type="InterPro" id="IPR002075">
    <property type="entry name" value="NTF2_dom"/>
</dbReference>
<proteinExistence type="inferred from homology"/>
<dbReference type="Gene3D" id="3.80.10.10">
    <property type="entry name" value="Ribonuclease Inhibitor"/>
    <property type="match status" value="1"/>
</dbReference>
<evidence type="ECO:0000256" key="6">
    <source>
        <dbReference type="ARBA" id="ARBA00022816"/>
    </source>
</evidence>
<comment type="caution">
    <text evidence="11">The sequence shown here is derived from an EMBL/GenBank/DDBJ whole genome shotgun (WGS) entry which is preliminary data.</text>
</comment>
<organism evidence="11 12">
    <name type="scientific">Armillaria borealis</name>
    <dbReference type="NCBI Taxonomy" id="47425"/>
    <lineage>
        <taxon>Eukaryota</taxon>
        <taxon>Fungi</taxon>
        <taxon>Dikarya</taxon>
        <taxon>Basidiomycota</taxon>
        <taxon>Agaricomycotina</taxon>
        <taxon>Agaricomycetes</taxon>
        <taxon>Agaricomycetidae</taxon>
        <taxon>Agaricales</taxon>
        <taxon>Marasmiineae</taxon>
        <taxon>Physalacriaceae</taxon>
        <taxon>Armillaria</taxon>
    </lineage>
</organism>
<dbReference type="InterPro" id="IPR030217">
    <property type="entry name" value="NXF_fam"/>
</dbReference>
<feature type="compositionally biased region" description="Low complexity" evidence="8">
    <location>
        <begin position="566"/>
        <end position="575"/>
    </location>
</feature>
<reference evidence="11" key="1">
    <citation type="submission" date="2023-06" db="EMBL/GenBank/DDBJ databases">
        <authorList>
            <consortium name="Lawrence Berkeley National Laboratory"/>
            <person name="Ahrendt S."/>
            <person name="Sahu N."/>
            <person name="Indic B."/>
            <person name="Wong-Bajracharya J."/>
            <person name="Merenyi Z."/>
            <person name="Ke H.-M."/>
            <person name="Monk M."/>
            <person name="Kocsube S."/>
            <person name="Drula E."/>
            <person name="Lipzen A."/>
            <person name="Balint B."/>
            <person name="Henrissat B."/>
            <person name="Andreopoulos B."/>
            <person name="Martin F.M."/>
            <person name="Harder C.B."/>
            <person name="Rigling D."/>
            <person name="Ford K.L."/>
            <person name="Foster G.D."/>
            <person name="Pangilinan J."/>
            <person name="Papanicolaou A."/>
            <person name="Barry K."/>
            <person name="LaButti K."/>
            <person name="Viragh M."/>
            <person name="Koriabine M."/>
            <person name="Yan M."/>
            <person name="Riley R."/>
            <person name="Champramary S."/>
            <person name="Plett K.L."/>
            <person name="Tsai I.J."/>
            <person name="Slot J."/>
            <person name="Sipos G."/>
            <person name="Plett J."/>
            <person name="Nagy L.G."/>
            <person name="Grigoriev I.V."/>
        </authorList>
    </citation>
    <scope>NUCLEOTIDE SEQUENCE</scope>
    <source>
        <strain evidence="11">FPL87.14</strain>
    </source>
</reference>
<accession>A0AA39MGU6</accession>
<dbReference type="InterPro" id="IPR018222">
    <property type="entry name" value="Nuclear_transport_factor_2_euk"/>
</dbReference>
<keyword evidence="3" id="KW-0813">Transport</keyword>
<dbReference type="SMART" id="SM00804">
    <property type="entry name" value="TAP_C"/>
    <property type="match status" value="1"/>
</dbReference>
<protein>
    <recommendedName>
        <fullName evidence="13">NTF2-like protein</fullName>
    </recommendedName>
</protein>
<evidence type="ECO:0000313" key="11">
    <source>
        <dbReference type="EMBL" id="KAK0434341.1"/>
    </source>
</evidence>
<dbReference type="Proteomes" id="UP001175226">
    <property type="component" value="Unassembled WGS sequence"/>
</dbReference>
<evidence type="ECO:0000256" key="5">
    <source>
        <dbReference type="ARBA" id="ARBA00022737"/>
    </source>
</evidence>
<dbReference type="GO" id="GO:0003723">
    <property type="term" value="F:RNA binding"/>
    <property type="evidence" value="ECO:0007669"/>
    <property type="project" value="TreeGrafter"/>
</dbReference>
<evidence type="ECO:0000256" key="8">
    <source>
        <dbReference type="SAM" id="MobiDB-lite"/>
    </source>
</evidence>
<evidence type="ECO:0000256" key="2">
    <source>
        <dbReference type="ARBA" id="ARBA00009285"/>
    </source>
</evidence>
<evidence type="ECO:0000256" key="3">
    <source>
        <dbReference type="ARBA" id="ARBA00022448"/>
    </source>
</evidence>
<dbReference type="SUPFAM" id="SSF46934">
    <property type="entry name" value="UBA-like"/>
    <property type="match status" value="1"/>
</dbReference>
<comment type="similarity">
    <text evidence="2">Belongs to the NXF family.</text>
</comment>
<dbReference type="GO" id="GO:0016973">
    <property type="term" value="P:poly(A)+ mRNA export from nucleus"/>
    <property type="evidence" value="ECO:0007669"/>
    <property type="project" value="TreeGrafter"/>
</dbReference>
<dbReference type="InterPro" id="IPR009060">
    <property type="entry name" value="UBA-like_sf"/>
</dbReference>
<dbReference type="EMBL" id="JAUEPT010000072">
    <property type="protein sequence ID" value="KAK0434341.1"/>
    <property type="molecule type" value="Genomic_DNA"/>
</dbReference>
<dbReference type="InterPro" id="IPR005637">
    <property type="entry name" value="TAP_C_dom"/>
</dbReference>
<keyword evidence="12" id="KW-1185">Reference proteome</keyword>
<dbReference type="SUPFAM" id="SSF54427">
    <property type="entry name" value="NTF2-like"/>
    <property type="match status" value="1"/>
</dbReference>
<evidence type="ECO:0000259" key="10">
    <source>
        <dbReference type="PROSITE" id="PS51281"/>
    </source>
</evidence>
<dbReference type="Pfam" id="PF03943">
    <property type="entry name" value="TAP_C"/>
    <property type="match status" value="1"/>
</dbReference>
<dbReference type="PROSITE" id="PS50177">
    <property type="entry name" value="NTF2_DOMAIN"/>
    <property type="match status" value="1"/>
</dbReference>
<feature type="domain" description="TAP-C" evidence="10">
    <location>
        <begin position="581"/>
        <end position="632"/>
    </location>
</feature>
<comment type="subcellular location">
    <subcellularLocation>
        <location evidence="1">Nucleus</location>
    </subcellularLocation>
</comment>
<evidence type="ECO:0000259" key="9">
    <source>
        <dbReference type="PROSITE" id="PS50177"/>
    </source>
</evidence>
<dbReference type="SUPFAM" id="SSF52058">
    <property type="entry name" value="L domain-like"/>
    <property type="match status" value="1"/>
</dbReference>
<dbReference type="PANTHER" id="PTHR10662:SF22">
    <property type="entry name" value="NUCLEAR RNA EXPORT FACTOR 1"/>
    <property type="match status" value="1"/>
</dbReference>
<keyword evidence="6" id="KW-0509">mRNA transport</keyword>
<keyword evidence="5" id="KW-0677">Repeat</keyword>
<dbReference type="CDD" id="cd14342">
    <property type="entry name" value="UBA_TAP-C"/>
    <property type="match status" value="1"/>
</dbReference>